<evidence type="ECO:0000313" key="1">
    <source>
        <dbReference type="EMBL" id="RUS34639.1"/>
    </source>
</evidence>
<gene>
    <name evidence="1" type="ORF">BC938DRAFT_479429</name>
</gene>
<accession>A0A433QXU6</accession>
<comment type="caution">
    <text evidence="1">The sequence shown here is derived from an EMBL/GenBank/DDBJ whole genome shotgun (WGS) entry which is preliminary data.</text>
</comment>
<protein>
    <submittedName>
        <fullName evidence="1">Uncharacterized protein</fullName>
    </submittedName>
</protein>
<reference evidence="1 2" key="1">
    <citation type="journal article" date="2018" name="New Phytol.">
        <title>Phylogenomics of Endogonaceae and evolution of mycorrhizas within Mucoromycota.</title>
        <authorList>
            <person name="Chang Y."/>
            <person name="Desiro A."/>
            <person name="Na H."/>
            <person name="Sandor L."/>
            <person name="Lipzen A."/>
            <person name="Clum A."/>
            <person name="Barry K."/>
            <person name="Grigoriev I.V."/>
            <person name="Martin F.M."/>
            <person name="Stajich J.E."/>
            <person name="Smith M.E."/>
            <person name="Bonito G."/>
            <person name="Spatafora J.W."/>
        </authorList>
    </citation>
    <scope>NUCLEOTIDE SEQUENCE [LARGE SCALE GENOMIC DNA]</scope>
    <source>
        <strain evidence="1 2">AD002</strain>
    </source>
</reference>
<name>A0A433QXU6_9FUNG</name>
<dbReference type="Proteomes" id="UP000274822">
    <property type="component" value="Unassembled WGS sequence"/>
</dbReference>
<dbReference type="EMBL" id="RBNJ01000391">
    <property type="protein sequence ID" value="RUS34639.1"/>
    <property type="molecule type" value="Genomic_DNA"/>
</dbReference>
<sequence>MYIVERKMSNNFSCGCMLPKNTKEPTFKASKYFEDLSASFAINTKQEQLTAHYSWLVQLRRDLPTTSIPYIEATLEHPSRRSEPLVVPAMELAQTDPHAAPFPSRRFYVLSPALAGVQCGLYSMRLTAYADRSKTKVLATHENEILSRVNTETCFRDEFMRAMGEMEKSQGWEEADKRKNGKK</sequence>
<keyword evidence="2" id="KW-1185">Reference proteome</keyword>
<dbReference type="AlphaFoldDB" id="A0A433QXU6"/>
<evidence type="ECO:0000313" key="2">
    <source>
        <dbReference type="Proteomes" id="UP000274822"/>
    </source>
</evidence>
<organism evidence="1 2">
    <name type="scientific">Jimgerdemannia flammicorona</name>
    <dbReference type="NCBI Taxonomy" id="994334"/>
    <lineage>
        <taxon>Eukaryota</taxon>
        <taxon>Fungi</taxon>
        <taxon>Fungi incertae sedis</taxon>
        <taxon>Mucoromycota</taxon>
        <taxon>Mucoromycotina</taxon>
        <taxon>Endogonomycetes</taxon>
        <taxon>Endogonales</taxon>
        <taxon>Endogonaceae</taxon>
        <taxon>Jimgerdemannia</taxon>
    </lineage>
</organism>
<proteinExistence type="predicted"/>